<keyword evidence="3" id="KW-0804">Transcription</keyword>
<dbReference type="EMBL" id="JAGSNF010000002">
    <property type="protein sequence ID" value="MBR7742046.1"/>
    <property type="molecule type" value="Genomic_DNA"/>
</dbReference>
<dbReference type="GO" id="GO:0000976">
    <property type="term" value="F:transcription cis-regulatory region binding"/>
    <property type="evidence" value="ECO:0007669"/>
    <property type="project" value="TreeGrafter"/>
</dbReference>
<reference evidence="5" key="1">
    <citation type="submission" date="2021-04" db="EMBL/GenBank/DDBJ databases">
        <title>Phycicoccus avicenniae sp. nov., a novel endophytic actinomycetes isolated from branch of Avicennia mariana.</title>
        <authorList>
            <person name="Tuo L."/>
        </authorList>
    </citation>
    <scope>NUCLEOTIDE SEQUENCE</scope>
    <source>
        <strain evidence="5">BSK3Z-2</strain>
    </source>
</reference>
<sequence>MADRERPRAPTLSDVARAAGVSVPTVSRVLNSTVPVSEAKRTLVEQAVRDLGYRPNPAAQSLVRGTRSLVAVVASDTTRFGYAMTIQGIEEEARKAGIAVAISVVETADPDVIERATDLLLGQALTGVIVIEFDEAGQAALRALPPHVPVVATAPVARRDGVTRVLLDDETPGREATEYLLGLGHRTVHHVAIPVVGRPIGRVVGWRAALEAAGAPVPEVEQADWTPLSGYEAGRRLASRPEVTAVLCGNDELAMGVLRAMAEAGRRVPEDVSVMGFDDLAVSAFTLPPLSTVAQDFHELGRLAFRALGEVADGRPVRRGRRVRAELVIRDSTGPAPTPVA</sequence>
<dbReference type="InterPro" id="IPR000843">
    <property type="entry name" value="HTH_LacI"/>
</dbReference>
<dbReference type="GO" id="GO:0003700">
    <property type="term" value="F:DNA-binding transcription factor activity"/>
    <property type="evidence" value="ECO:0007669"/>
    <property type="project" value="TreeGrafter"/>
</dbReference>
<accession>A0A941D5X6</accession>
<organism evidence="5 6">
    <name type="scientific">Phycicoccus avicenniae</name>
    <dbReference type="NCBI Taxonomy" id="2828860"/>
    <lineage>
        <taxon>Bacteria</taxon>
        <taxon>Bacillati</taxon>
        <taxon>Actinomycetota</taxon>
        <taxon>Actinomycetes</taxon>
        <taxon>Micrococcales</taxon>
        <taxon>Intrasporangiaceae</taxon>
        <taxon>Phycicoccus</taxon>
    </lineage>
</organism>
<dbReference type="Proteomes" id="UP000677016">
    <property type="component" value="Unassembled WGS sequence"/>
</dbReference>
<dbReference type="RefSeq" id="WP_211601219.1">
    <property type="nucleotide sequence ID" value="NZ_JAGSNF010000002.1"/>
</dbReference>
<dbReference type="Gene3D" id="1.10.260.40">
    <property type="entry name" value="lambda repressor-like DNA-binding domains"/>
    <property type="match status" value="1"/>
</dbReference>
<dbReference type="SUPFAM" id="SSF53822">
    <property type="entry name" value="Periplasmic binding protein-like I"/>
    <property type="match status" value="1"/>
</dbReference>
<dbReference type="CDD" id="cd01574">
    <property type="entry name" value="PBP1_LacI"/>
    <property type="match status" value="1"/>
</dbReference>
<evidence type="ECO:0000256" key="2">
    <source>
        <dbReference type="ARBA" id="ARBA00023125"/>
    </source>
</evidence>
<dbReference type="CDD" id="cd01392">
    <property type="entry name" value="HTH_LacI"/>
    <property type="match status" value="1"/>
</dbReference>
<dbReference type="InterPro" id="IPR046335">
    <property type="entry name" value="LacI/GalR-like_sensor"/>
</dbReference>
<evidence type="ECO:0000313" key="6">
    <source>
        <dbReference type="Proteomes" id="UP000677016"/>
    </source>
</evidence>
<dbReference type="PROSITE" id="PS50932">
    <property type="entry name" value="HTH_LACI_2"/>
    <property type="match status" value="1"/>
</dbReference>
<protein>
    <submittedName>
        <fullName evidence="5">LacI family DNA-binding transcriptional regulator</fullName>
    </submittedName>
</protein>
<dbReference type="PRINTS" id="PR00036">
    <property type="entry name" value="HTHLACI"/>
</dbReference>
<keyword evidence="6" id="KW-1185">Reference proteome</keyword>
<dbReference type="InterPro" id="IPR010982">
    <property type="entry name" value="Lambda_DNA-bd_dom_sf"/>
</dbReference>
<evidence type="ECO:0000256" key="3">
    <source>
        <dbReference type="ARBA" id="ARBA00023163"/>
    </source>
</evidence>
<dbReference type="SMART" id="SM00354">
    <property type="entry name" value="HTH_LACI"/>
    <property type="match status" value="1"/>
</dbReference>
<dbReference type="Pfam" id="PF13377">
    <property type="entry name" value="Peripla_BP_3"/>
    <property type="match status" value="1"/>
</dbReference>
<feature type="domain" description="HTH lacI-type" evidence="4">
    <location>
        <begin position="10"/>
        <end position="64"/>
    </location>
</feature>
<dbReference type="PANTHER" id="PTHR30146">
    <property type="entry name" value="LACI-RELATED TRANSCRIPTIONAL REPRESSOR"/>
    <property type="match status" value="1"/>
</dbReference>
<name>A0A941D5X6_9MICO</name>
<gene>
    <name evidence="5" type="ORF">KC207_01900</name>
</gene>
<evidence type="ECO:0000256" key="1">
    <source>
        <dbReference type="ARBA" id="ARBA00023015"/>
    </source>
</evidence>
<dbReference type="AlphaFoldDB" id="A0A941D5X6"/>
<comment type="caution">
    <text evidence="5">The sequence shown here is derived from an EMBL/GenBank/DDBJ whole genome shotgun (WGS) entry which is preliminary data.</text>
</comment>
<proteinExistence type="predicted"/>
<dbReference type="Pfam" id="PF00356">
    <property type="entry name" value="LacI"/>
    <property type="match status" value="1"/>
</dbReference>
<dbReference type="PANTHER" id="PTHR30146:SF153">
    <property type="entry name" value="LACTOSE OPERON REPRESSOR"/>
    <property type="match status" value="1"/>
</dbReference>
<evidence type="ECO:0000259" key="4">
    <source>
        <dbReference type="PROSITE" id="PS50932"/>
    </source>
</evidence>
<dbReference type="PROSITE" id="PS00356">
    <property type="entry name" value="HTH_LACI_1"/>
    <property type="match status" value="1"/>
</dbReference>
<dbReference type="Gene3D" id="3.40.50.2300">
    <property type="match status" value="2"/>
</dbReference>
<dbReference type="SUPFAM" id="SSF47413">
    <property type="entry name" value="lambda repressor-like DNA-binding domains"/>
    <property type="match status" value="1"/>
</dbReference>
<evidence type="ECO:0000313" key="5">
    <source>
        <dbReference type="EMBL" id="MBR7742046.1"/>
    </source>
</evidence>
<keyword evidence="2 5" id="KW-0238">DNA-binding</keyword>
<keyword evidence="1" id="KW-0805">Transcription regulation</keyword>
<dbReference type="InterPro" id="IPR028082">
    <property type="entry name" value="Peripla_BP_I"/>
</dbReference>